<protein>
    <submittedName>
        <fullName evidence="1">Uncharacterized protein</fullName>
    </submittedName>
</protein>
<dbReference type="AlphaFoldDB" id="A0A5C8PD71"/>
<comment type="caution">
    <text evidence="1">The sequence shown here is derived from an EMBL/GenBank/DDBJ whole genome shotgun (WGS) entry which is preliminary data.</text>
</comment>
<dbReference type="EMBL" id="VDUZ01000042">
    <property type="protein sequence ID" value="TXL71545.1"/>
    <property type="molecule type" value="Genomic_DNA"/>
</dbReference>
<keyword evidence="2" id="KW-1185">Reference proteome</keyword>
<accession>A0A5C8PD71</accession>
<evidence type="ECO:0000313" key="2">
    <source>
        <dbReference type="Proteomes" id="UP000321638"/>
    </source>
</evidence>
<dbReference type="Proteomes" id="UP000321638">
    <property type="component" value="Unassembled WGS sequence"/>
</dbReference>
<name>A0A5C8PD71_9HYPH</name>
<organism evidence="1 2">
    <name type="scientific">Vineibacter terrae</name>
    <dbReference type="NCBI Taxonomy" id="2586908"/>
    <lineage>
        <taxon>Bacteria</taxon>
        <taxon>Pseudomonadati</taxon>
        <taxon>Pseudomonadota</taxon>
        <taxon>Alphaproteobacteria</taxon>
        <taxon>Hyphomicrobiales</taxon>
        <taxon>Vineibacter</taxon>
    </lineage>
</organism>
<dbReference type="OrthoDB" id="8438824at2"/>
<gene>
    <name evidence="1" type="ORF">FHP25_29655</name>
</gene>
<sequence length="244" mass="27952">MSRLTPDDFDRLYARFNASVCQYDCGKKCAPLNNGSPVCCSTQDAVPVVHKAEFKLLRGRTDLWRRFKPYDAATRKIVDELTTSSCAIECKGAAFCERHNRTIACRAFPFFPYVTRQREIIGLSVYWIFEDRCWMMSNMRLVERAFINECLDTWDGIFAKDREEWETYVDYSATMRRVFSRFGRKIPVLDRDARLLMVDPSTGAARPGRDNAYPKYGPFKSEAAYRKAIKEAGGTVPAEGLAPV</sequence>
<reference evidence="1 2" key="1">
    <citation type="submission" date="2019-06" db="EMBL/GenBank/DDBJ databases">
        <title>New taxonomy in bacterial strain CC-CFT640, isolated from vineyard.</title>
        <authorList>
            <person name="Lin S.-Y."/>
            <person name="Tsai C.-F."/>
            <person name="Young C.-C."/>
        </authorList>
    </citation>
    <scope>NUCLEOTIDE SEQUENCE [LARGE SCALE GENOMIC DNA]</scope>
    <source>
        <strain evidence="1 2">CC-CFT640</strain>
    </source>
</reference>
<proteinExistence type="predicted"/>
<evidence type="ECO:0000313" key="1">
    <source>
        <dbReference type="EMBL" id="TXL71545.1"/>
    </source>
</evidence>
<dbReference type="RefSeq" id="WP_147850615.1">
    <property type="nucleotide sequence ID" value="NZ_VDUZ01000042.1"/>
</dbReference>